<keyword evidence="1" id="KW-0240">DNA-directed RNA polymerase</keyword>
<keyword evidence="1" id="KW-0804">Transcription</keyword>
<evidence type="ECO:0000313" key="2">
    <source>
        <dbReference type="Proteomes" id="UP001185028"/>
    </source>
</evidence>
<accession>A0ABU1IY61</accession>
<keyword evidence="2" id="KW-1185">Reference proteome</keyword>
<comment type="caution">
    <text evidence="1">The sequence shown here is derived from an EMBL/GenBank/DDBJ whole genome shotgun (WGS) entry which is preliminary data.</text>
</comment>
<name>A0ABU1IY61_9BACL</name>
<dbReference type="RefSeq" id="WP_188776279.1">
    <property type="nucleotide sequence ID" value="NZ_BMMB01000006.1"/>
</dbReference>
<dbReference type="Proteomes" id="UP001185028">
    <property type="component" value="Unassembled WGS sequence"/>
</dbReference>
<reference evidence="1 2" key="1">
    <citation type="submission" date="2023-07" db="EMBL/GenBank/DDBJ databases">
        <title>Genomic Encyclopedia of Type Strains, Phase IV (KMG-IV): sequencing the most valuable type-strain genomes for metagenomic binning, comparative biology and taxonomic classification.</title>
        <authorList>
            <person name="Goeker M."/>
        </authorList>
    </citation>
    <scope>NUCLEOTIDE SEQUENCE [LARGE SCALE GENOMIC DNA]</scope>
    <source>
        <strain evidence="1 2">DSM 22170</strain>
    </source>
</reference>
<gene>
    <name evidence="1" type="ORF">JOC58_002095</name>
</gene>
<sequence length="146" mass="16951">MIMKWNPCWYGLDQSIIVGDTDLFYLQKEEHSFANGALSIEDEEVKAIILQITHPILGQIKGVLTQELDYSIFLDDGEIVIVNAEEEPGKVYNQHLNINDWCMEVDLQILKKTGLTSYERISQLTDFEKVEKKRMREAKYRELLGI</sequence>
<organism evidence="1 2">
    <name type="scientific">Paenibacillus hunanensis</name>
    <dbReference type="NCBI Taxonomy" id="539262"/>
    <lineage>
        <taxon>Bacteria</taxon>
        <taxon>Bacillati</taxon>
        <taxon>Bacillota</taxon>
        <taxon>Bacilli</taxon>
        <taxon>Bacillales</taxon>
        <taxon>Paenibacillaceae</taxon>
        <taxon>Paenibacillus</taxon>
    </lineage>
</organism>
<dbReference type="GO" id="GO:0000428">
    <property type="term" value="C:DNA-directed RNA polymerase complex"/>
    <property type="evidence" value="ECO:0007669"/>
    <property type="project" value="UniProtKB-KW"/>
</dbReference>
<protein>
    <submittedName>
        <fullName evidence="1">DNA-directed RNA polymerase subunit L</fullName>
    </submittedName>
</protein>
<proteinExistence type="predicted"/>
<dbReference type="EMBL" id="JAVDQH010000007">
    <property type="protein sequence ID" value="MDR6244202.1"/>
    <property type="molecule type" value="Genomic_DNA"/>
</dbReference>
<evidence type="ECO:0000313" key="1">
    <source>
        <dbReference type="EMBL" id="MDR6244202.1"/>
    </source>
</evidence>